<evidence type="ECO:0000256" key="5">
    <source>
        <dbReference type="PROSITE-ProRule" id="PRU01248"/>
    </source>
</evidence>
<dbReference type="InterPro" id="IPR002104">
    <property type="entry name" value="Integrase_catalytic"/>
</dbReference>
<feature type="domain" description="Tyr recombinase" evidence="6">
    <location>
        <begin position="196"/>
        <end position="372"/>
    </location>
</feature>
<dbReference type="EMBL" id="RKQK01000003">
    <property type="protein sequence ID" value="RPE66465.1"/>
    <property type="molecule type" value="Genomic_DNA"/>
</dbReference>
<evidence type="ECO:0000256" key="3">
    <source>
        <dbReference type="ARBA" id="ARBA00023125"/>
    </source>
</evidence>
<organism evidence="8 9">
    <name type="scientific">Pacificibacter maritimus</name>
    <dbReference type="NCBI Taxonomy" id="762213"/>
    <lineage>
        <taxon>Bacteria</taxon>
        <taxon>Pseudomonadati</taxon>
        <taxon>Pseudomonadota</taxon>
        <taxon>Alphaproteobacteria</taxon>
        <taxon>Rhodobacterales</taxon>
        <taxon>Roseobacteraceae</taxon>
        <taxon>Pacificibacter</taxon>
    </lineage>
</organism>
<dbReference type="RefSeq" id="WP_123793206.1">
    <property type="nucleotide sequence ID" value="NZ_RKQK01000003.1"/>
</dbReference>
<comment type="caution">
    <text evidence="8">The sequence shown here is derived from an EMBL/GenBank/DDBJ whole genome shotgun (WGS) entry which is preliminary data.</text>
</comment>
<evidence type="ECO:0000256" key="4">
    <source>
        <dbReference type="ARBA" id="ARBA00023172"/>
    </source>
</evidence>
<dbReference type="PANTHER" id="PTHR30629">
    <property type="entry name" value="PROPHAGE INTEGRASE"/>
    <property type="match status" value="1"/>
</dbReference>
<dbReference type="PANTHER" id="PTHR30629:SF2">
    <property type="entry name" value="PROPHAGE INTEGRASE INTS-RELATED"/>
    <property type="match status" value="1"/>
</dbReference>
<dbReference type="InterPro" id="IPR013762">
    <property type="entry name" value="Integrase-like_cat_sf"/>
</dbReference>
<name>A0A3N4UDF7_9RHOB</name>
<dbReference type="InterPro" id="IPR044068">
    <property type="entry name" value="CB"/>
</dbReference>
<dbReference type="PROSITE" id="PS51898">
    <property type="entry name" value="TYR_RECOMBINASE"/>
    <property type="match status" value="1"/>
</dbReference>
<keyword evidence="9" id="KW-1185">Reference proteome</keyword>
<evidence type="ECO:0000259" key="7">
    <source>
        <dbReference type="PROSITE" id="PS51900"/>
    </source>
</evidence>
<dbReference type="GO" id="GO:0006310">
    <property type="term" value="P:DNA recombination"/>
    <property type="evidence" value="ECO:0007669"/>
    <property type="project" value="UniProtKB-KW"/>
</dbReference>
<dbReference type="SUPFAM" id="SSF56349">
    <property type="entry name" value="DNA breaking-rejoining enzymes"/>
    <property type="match status" value="1"/>
</dbReference>
<evidence type="ECO:0000256" key="2">
    <source>
        <dbReference type="ARBA" id="ARBA00022908"/>
    </source>
</evidence>
<dbReference type="Proteomes" id="UP000269689">
    <property type="component" value="Unassembled WGS sequence"/>
</dbReference>
<comment type="similarity">
    <text evidence="1">Belongs to the 'phage' integrase family.</text>
</comment>
<dbReference type="Pfam" id="PF00589">
    <property type="entry name" value="Phage_integrase"/>
    <property type="match status" value="1"/>
</dbReference>
<dbReference type="InterPro" id="IPR038488">
    <property type="entry name" value="Integrase_DNA-bd_sf"/>
</dbReference>
<keyword evidence="3 5" id="KW-0238">DNA-binding</keyword>
<dbReference type="InterPro" id="IPR010998">
    <property type="entry name" value="Integrase_recombinase_N"/>
</dbReference>
<evidence type="ECO:0000259" key="6">
    <source>
        <dbReference type="PROSITE" id="PS51898"/>
    </source>
</evidence>
<keyword evidence="4" id="KW-0233">DNA recombination</keyword>
<evidence type="ECO:0000313" key="9">
    <source>
        <dbReference type="Proteomes" id="UP000269689"/>
    </source>
</evidence>
<feature type="domain" description="Core-binding (CB)" evidence="7">
    <location>
        <begin position="89"/>
        <end position="170"/>
    </location>
</feature>
<dbReference type="CDD" id="cd00801">
    <property type="entry name" value="INT_P4_C"/>
    <property type="match status" value="1"/>
</dbReference>
<proteinExistence type="inferred from homology"/>
<dbReference type="Gene3D" id="1.10.150.130">
    <property type="match status" value="1"/>
</dbReference>
<dbReference type="Gene3D" id="3.30.160.390">
    <property type="entry name" value="Integrase, DNA-binding domain"/>
    <property type="match status" value="1"/>
</dbReference>
<evidence type="ECO:0000256" key="1">
    <source>
        <dbReference type="ARBA" id="ARBA00008857"/>
    </source>
</evidence>
<protein>
    <submittedName>
        <fullName evidence="8">Phage integrase family protein</fullName>
    </submittedName>
</protein>
<reference evidence="8 9" key="1">
    <citation type="submission" date="2018-11" db="EMBL/GenBank/DDBJ databases">
        <title>Genomic Encyclopedia of Type Strains, Phase IV (KMG-IV): sequencing the most valuable type-strain genomes for metagenomic binning, comparative biology and taxonomic classification.</title>
        <authorList>
            <person name="Goeker M."/>
        </authorList>
    </citation>
    <scope>NUCLEOTIDE SEQUENCE [LARGE SCALE GENOMIC DNA]</scope>
    <source>
        <strain evidence="8 9">DSM 104731</strain>
    </source>
</reference>
<sequence>MPRLTVKSVSKLDKLGMYCDGQGLYLRVGAGGSKSWVLRTLVHGRRQELGLGSASLVSLAEAREKSQELRKIARSGGDPKASRDKARMLTFEDAARAKLKELEPTWRSVGHGKRWISSLEAYVFPFIGDRQIQTLGTADVLTALSPIWVSKNDTARRVKQRMSVIFDWAKGKGHYTSENPVNGVDRVLPPVKKRTEHMPAMPWAAVPSFFADLGARDGVSAGCLSFLILTCVRSNEARGARWEEIQGDVWEIPADRMKANTIHRVPLCSGALEVLDRVRGLDSELIFPSPQRDPRNPARQMSDTVFKRLQGRMERDGFTTHGFRSSFRDWCSESANADREVAEAALAHAFGNKVEQAYARSDLFERRRSLMNAWGRFVTGQAGSVVELMRV</sequence>
<dbReference type="PROSITE" id="PS51900">
    <property type="entry name" value="CB"/>
    <property type="match status" value="1"/>
</dbReference>
<dbReference type="Pfam" id="PF13356">
    <property type="entry name" value="Arm-DNA-bind_3"/>
    <property type="match status" value="1"/>
</dbReference>
<dbReference type="GO" id="GO:0015074">
    <property type="term" value="P:DNA integration"/>
    <property type="evidence" value="ECO:0007669"/>
    <property type="project" value="UniProtKB-KW"/>
</dbReference>
<keyword evidence="2" id="KW-0229">DNA integration</keyword>
<evidence type="ECO:0000313" key="8">
    <source>
        <dbReference type="EMBL" id="RPE66465.1"/>
    </source>
</evidence>
<dbReference type="InterPro" id="IPR025166">
    <property type="entry name" value="Integrase_DNA_bind_dom"/>
</dbReference>
<dbReference type="OrthoDB" id="9795573at2"/>
<dbReference type="GO" id="GO:0003677">
    <property type="term" value="F:DNA binding"/>
    <property type="evidence" value="ECO:0007669"/>
    <property type="project" value="UniProtKB-UniRule"/>
</dbReference>
<dbReference type="AlphaFoldDB" id="A0A3N4UDF7"/>
<dbReference type="Pfam" id="PF22022">
    <property type="entry name" value="Phage_int_M"/>
    <property type="match status" value="1"/>
</dbReference>
<gene>
    <name evidence="8" type="ORF">EDD53_2168</name>
</gene>
<dbReference type="Gene3D" id="1.10.443.10">
    <property type="entry name" value="Intergrase catalytic core"/>
    <property type="match status" value="1"/>
</dbReference>
<dbReference type="InterPro" id="IPR053876">
    <property type="entry name" value="Phage_int_M"/>
</dbReference>
<accession>A0A3N4UDF7</accession>
<dbReference type="InterPro" id="IPR011010">
    <property type="entry name" value="DNA_brk_join_enz"/>
</dbReference>
<dbReference type="InterPro" id="IPR050808">
    <property type="entry name" value="Phage_Integrase"/>
</dbReference>